<dbReference type="Proteomes" id="UP000612233">
    <property type="component" value="Unassembled WGS sequence"/>
</dbReference>
<sequence length="560" mass="57066">MRITVRFRPWMALFALVATLSLSSFRGQAQDPTWASVRRAASTTNTASYGDAIAVAPDGSRFFHGTFQGSFTFGGTTLTAVGAGFDSYLGKLNPDGSLAWLRQYSGGLPWKLAVDATGNLYVGGNLGGTISFGSLTLTGPGGLRAFVAKLTPQGEGLWGKVEEAPQAARGDCFLSSLITDAAGNVYASGNFSGTMRFGSEAANQLMTTNNAVFDIFLCKFSPSGSVLWARKAGGEGNDDNRDLAADASGNTYLTGNFTGSATFGTVTLNAANATDQDLYVAKFDPQGNVVWAQRAGTANDDTGEAVAVDAAGVVAVGGNVNSRLVGAGFQRAAYLACYGANGSPLWSREITPSIPGLYSVKDVAYDGRGGLYAIGDYEGALTLGGTPLPLAGKPSAFVARYNGQGTARWAGAGIAEGAGPNDGCSFDYIDADATGNAYLLGAAVGNVSFGSLNSVGSTNATLFEAKLNSGSVLAAARTPGAALPLTVYPNPASGQTTLVLPQGGGELTITDGLGRVVRTQALPAVAGAVELGLGGLAPGLYQLRARLSNGQTAATPLLVH</sequence>
<gene>
    <name evidence="2" type="ORF">IC235_12610</name>
</gene>
<evidence type="ECO:0000313" key="2">
    <source>
        <dbReference type="EMBL" id="MBD2768728.1"/>
    </source>
</evidence>
<reference evidence="2" key="1">
    <citation type="submission" date="2020-09" db="EMBL/GenBank/DDBJ databases">
        <authorList>
            <person name="Kim M.K."/>
        </authorList>
    </citation>
    <scope>NUCLEOTIDE SEQUENCE</scope>
    <source>
        <strain evidence="2">BT664</strain>
    </source>
</reference>
<keyword evidence="3" id="KW-1185">Reference proteome</keyword>
<keyword evidence="1" id="KW-0732">Signal</keyword>
<dbReference type="AlphaFoldDB" id="A0A927GJQ1"/>
<accession>A0A927GJQ1</accession>
<dbReference type="PANTHER" id="PTHR35580:SF1">
    <property type="entry name" value="PHYTASE-LIKE DOMAIN-CONTAINING PROTEIN"/>
    <property type="match status" value="1"/>
</dbReference>
<dbReference type="InterPro" id="IPR052918">
    <property type="entry name" value="Motility_Chemotaxis_Reg"/>
</dbReference>
<evidence type="ECO:0000313" key="3">
    <source>
        <dbReference type="Proteomes" id="UP000612233"/>
    </source>
</evidence>
<dbReference type="NCBIfam" id="TIGR04183">
    <property type="entry name" value="Por_Secre_tail"/>
    <property type="match status" value="1"/>
</dbReference>
<dbReference type="Gene3D" id="2.80.10.50">
    <property type="match status" value="1"/>
</dbReference>
<dbReference type="InterPro" id="IPR026444">
    <property type="entry name" value="Secre_tail"/>
</dbReference>
<comment type="caution">
    <text evidence="2">The sequence shown here is derived from an EMBL/GenBank/DDBJ whole genome shotgun (WGS) entry which is preliminary data.</text>
</comment>
<dbReference type="EMBL" id="JACXAD010000013">
    <property type="protein sequence ID" value="MBD2768728.1"/>
    <property type="molecule type" value="Genomic_DNA"/>
</dbReference>
<proteinExistence type="predicted"/>
<feature type="chain" id="PRO_5037803217" evidence="1">
    <location>
        <begin position="30"/>
        <end position="560"/>
    </location>
</feature>
<dbReference type="RefSeq" id="WP_191005542.1">
    <property type="nucleotide sequence ID" value="NZ_JACXAD010000013.1"/>
</dbReference>
<organism evidence="2 3">
    <name type="scientific">Hymenobacter montanus</name>
    <dbReference type="NCBI Taxonomy" id="2771359"/>
    <lineage>
        <taxon>Bacteria</taxon>
        <taxon>Pseudomonadati</taxon>
        <taxon>Bacteroidota</taxon>
        <taxon>Cytophagia</taxon>
        <taxon>Cytophagales</taxon>
        <taxon>Hymenobacteraceae</taxon>
        <taxon>Hymenobacter</taxon>
    </lineage>
</organism>
<feature type="signal peptide" evidence="1">
    <location>
        <begin position="1"/>
        <end position="29"/>
    </location>
</feature>
<dbReference type="SUPFAM" id="SSF101898">
    <property type="entry name" value="NHL repeat"/>
    <property type="match status" value="1"/>
</dbReference>
<protein>
    <submittedName>
        <fullName evidence="2">T9SS type A sorting domain-containing protein</fullName>
    </submittedName>
</protein>
<evidence type="ECO:0000256" key="1">
    <source>
        <dbReference type="SAM" id="SignalP"/>
    </source>
</evidence>
<dbReference type="PANTHER" id="PTHR35580">
    <property type="entry name" value="CELL SURFACE GLYCOPROTEIN (S-LAYER PROTEIN)-LIKE PROTEIN"/>
    <property type="match status" value="1"/>
</dbReference>
<name>A0A927GJQ1_9BACT</name>